<feature type="region of interest" description="Disordered" evidence="1">
    <location>
        <begin position="40"/>
        <end position="104"/>
    </location>
</feature>
<evidence type="ECO:0000313" key="3">
    <source>
        <dbReference type="Proteomes" id="UP000659344"/>
    </source>
</evidence>
<name>A0ABQ1Y506_9BACL</name>
<sequence length="104" mass="11609">MVDDYKTPADYEYERYVLLKGYRPENDIPDADLLPHDTRVTQGISEEDESSTATYEDHSSIEGLQDVPSADDIMENTPVDPAAPDSDIMHGIDLLNGYNGEDTE</sequence>
<reference evidence="3" key="1">
    <citation type="journal article" date="2019" name="Int. J. Syst. Evol. Microbiol.">
        <title>The Global Catalogue of Microorganisms (GCM) 10K type strain sequencing project: providing services to taxonomists for standard genome sequencing and annotation.</title>
        <authorList>
            <consortium name="The Broad Institute Genomics Platform"/>
            <consortium name="The Broad Institute Genome Sequencing Center for Infectious Disease"/>
            <person name="Wu L."/>
            <person name="Ma J."/>
        </authorList>
    </citation>
    <scope>NUCLEOTIDE SEQUENCE [LARGE SCALE GENOMIC DNA]</scope>
    <source>
        <strain evidence="3">CGMCC 1.12769</strain>
    </source>
</reference>
<keyword evidence="3" id="KW-1185">Reference proteome</keyword>
<comment type="caution">
    <text evidence="2">The sequence shown here is derived from an EMBL/GenBank/DDBJ whole genome shotgun (WGS) entry which is preliminary data.</text>
</comment>
<accession>A0ABQ1Y506</accession>
<dbReference type="RefSeq" id="WP_188535500.1">
    <property type="nucleotide sequence ID" value="NZ_BMFT01000001.1"/>
</dbReference>
<dbReference type="EMBL" id="BMFT01000001">
    <property type="protein sequence ID" value="GGH12556.1"/>
    <property type="molecule type" value="Genomic_DNA"/>
</dbReference>
<evidence type="ECO:0000313" key="2">
    <source>
        <dbReference type="EMBL" id="GGH12556.1"/>
    </source>
</evidence>
<evidence type="ECO:0000256" key="1">
    <source>
        <dbReference type="SAM" id="MobiDB-lite"/>
    </source>
</evidence>
<organism evidence="2 3">
    <name type="scientific">Paenibacillus segetis</name>
    <dbReference type="NCBI Taxonomy" id="1325360"/>
    <lineage>
        <taxon>Bacteria</taxon>
        <taxon>Bacillati</taxon>
        <taxon>Bacillota</taxon>
        <taxon>Bacilli</taxon>
        <taxon>Bacillales</taxon>
        <taxon>Paenibacillaceae</taxon>
        <taxon>Paenibacillus</taxon>
    </lineage>
</organism>
<gene>
    <name evidence="2" type="ORF">GCM10008013_05050</name>
</gene>
<proteinExistence type="predicted"/>
<dbReference type="Proteomes" id="UP000659344">
    <property type="component" value="Unassembled WGS sequence"/>
</dbReference>
<protein>
    <submittedName>
        <fullName evidence="2">Uncharacterized protein</fullName>
    </submittedName>
</protein>